<dbReference type="GO" id="GO:0005886">
    <property type="term" value="C:plasma membrane"/>
    <property type="evidence" value="ECO:0007669"/>
    <property type="project" value="UniProtKB-SubCell"/>
</dbReference>
<dbReference type="PATRIC" id="fig|796943.3.peg.327"/>
<keyword evidence="3" id="KW-1003">Cell membrane</keyword>
<dbReference type="EMBL" id="AFZC02000002">
    <property type="protein sequence ID" value="EHL13682.1"/>
    <property type="molecule type" value="Genomic_DNA"/>
</dbReference>
<dbReference type="SUPFAM" id="SSF103473">
    <property type="entry name" value="MFS general substrate transporter"/>
    <property type="match status" value="1"/>
</dbReference>
<feature type="transmembrane region" description="Helical" evidence="7">
    <location>
        <begin position="172"/>
        <end position="196"/>
    </location>
</feature>
<dbReference type="HOGENOM" id="CLU_004790_0_2_9"/>
<dbReference type="InterPro" id="IPR050171">
    <property type="entry name" value="MFS_Transporters"/>
</dbReference>
<dbReference type="CDD" id="cd17346">
    <property type="entry name" value="MFS_DtpA_like"/>
    <property type="match status" value="1"/>
</dbReference>
<keyword evidence="9" id="KW-1185">Reference proteome</keyword>
<feature type="transmembrane region" description="Helical" evidence="7">
    <location>
        <begin position="84"/>
        <end position="102"/>
    </location>
</feature>
<dbReference type="RefSeq" id="WP_009535795.1">
    <property type="nucleotide sequence ID" value="NZ_KE148312.1"/>
</dbReference>
<dbReference type="PANTHER" id="PTHR23517:SF15">
    <property type="entry name" value="PROTON-DEPENDENT OLIGOPEPTIDE FAMILY TRANSPORT PROTEIN"/>
    <property type="match status" value="1"/>
</dbReference>
<proteinExistence type="predicted"/>
<sequence length="455" mass="49653">MTNTVQTKANPKAGFWFCNFAFTLERFSYYSAKWLIIQFIALEAAKGGLGITDGSNAVYQSFFVAFTYLAPLFGSVLSDRFFGAKYLVPIGMALMSLGYFVGFNAHSLGGMALMIGLVSIGTGLFKPQTNSITGLLFSDKKELDKAFSTQYSMVNLGSFIGTTSIGLIAGSYGYRICFLVCAVAMLINAVLFVCSWKSLGEVGARPFKENEKKDTSAADSETVEKKPLTKIEKQRIAAIVFVSAFSAIFWIFWYMAYLPVYDYWGTAIQEAGKEVYRMNWQIGSFQVPTSFFDSLNGLVCIALGPILGILWEMDARRPNGGLTIFKHTALGLGLLGVAFAVFAFADITRGGQPANLLWVVLFGFVLSFGEMTFSPLGNSFISKFAPKRLLSAMMAVWTCAIFIAGLSYGALYNAISKIPFATSSFGIAAILIVVAAILWGMDGKLRSLVIEDKKD</sequence>
<name>G9WKR4_9FIRM</name>
<keyword evidence="2" id="KW-0813">Transport</keyword>
<evidence type="ECO:0000313" key="8">
    <source>
        <dbReference type="EMBL" id="EHL13682.1"/>
    </source>
</evidence>
<comment type="subcellular location">
    <subcellularLocation>
        <location evidence="1">Cell membrane</location>
        <topology evidence="1">Multi-pass membrane protein</topology>
    </subcellularLocation>
</comment>
<dbReference type="GO" id="GO:1904680">
    <property type="term" value="F:peptide transmembrane transporter activity"/>
    <property type="evidence" value="ECO:0007669"/>
    <property type="project" value="InterPro"/>
</dbReference>
<feature type="transmembrane region" description="Helical" evidence="7">
    <location>
        <begin position="236"/>
        <end position="256"/>
    </location>
</feature>
<dbReference type="Pfam" id="PF07690">
    <property type="entry name" value="MFS_1"/>
    <property type="match status" value="1"/>
</dbReference>
<dbReference type="GO" id="GO:0015833">
    <property type="term" value="P:peptide transport"/>
    <property type="evidence" value="ECO:0007669"/>
    <property type="project" value="InterPro"/>
</dbReference>
<dbReference type="InterPro" id="IPR036259">
    <property type="entry name" value="MFS_trans_sf"/>
</dbReference>
<feature type="transmembrane region" description="Helical" evidence="7">
    <location>
        <begin position="57"/>
        <end position="77"/>
    </location>
</feature>
<feature type="transmembrane region" description="Helical" evidence="7">
    <location>
        <begin position="323"/>
        <end position="344"/>
    </location>
</feature>
<dbReference type="Proteomes" id="UP000018461">
    <property type="component" value="Unassembled WGS sequence"/>
</dbReference>
<evidence type="ECO:0000256" key="2">
    <source>
        <dbReference type="ARBA" id="ARBA00022448"/>
    </source>
</evidence>
<comment type="caution">
    <text evidence="8">The sequence shown here is derived from an EMBL/GenBank/DDBJ whole genome shotgun (WGS) entry which is preliminary data.</text>
</comment>
<feature type="transmembrane region" description="Helical" evidence="7">
    <location>
        <begin position="389"/>
        <end position="412"/>
    </location>
</feature>
<reference evidence="8" key="1">
    <citation type="submission" date="2011-08" db="EMBL/GenBank/DDBJ databases">
        <authorList>
            <consortium name="The Broad Institute Genome Sequencing Platform"/>
            <person name="Earl A."/>
            <person name="Ward D."/>
            <person name="Feldgarden M."/>
            <person name="Gevers D."/>
            <person name="Sizova M."/>
            <person name="Hazen A."/>
            <person name="Epstein S."/>
            <person name="Young S.K."/>
            <person name="Zeng Q."/>
            <person name="Gargeya S."/>
            <person name="Fitzgerald M."/>
            <person name="Haas B."/>
            <person name="Abouelleil A."/>
            <person name="Alvarado L."/>
            <person name="Arachchi H.M."/>
            <person name="Berlin A."/>
            <person name="Brown A."/>
            <person name="Chapman S.B."/>
            <person name="Chen Z."/>
            <person name="Dunbar C."/>
            <person name="Freedman E."/>
            <person name="Gearin G."/>
            <person name="Gellesch M."/>
            <person name="Goldberg J."/>
            <person name="Griggs A."/>
            <person name="Gujja S."/>
            <person name="Heiman D."/>
            <person name="Howarth C."/>
            <person name="Larson L."/>
            <person name="Lui A."/>
            <person name="MacDonald P.J.P."/>
            <person name="Montmayeur A."/>
            <person name="Murphy C."/>
            <person name="Neiman D."/>
            <person name="Pearson M."/>
            <person name="Priest M."/>
            <person name="Roberts A."/>
            <person name="Saif S."/>
            <person name="Shea T."/>
            <person name="Shenoy N."/>
            <person name="Sisk P."/>
            <person name="Stolte C."/>
            <person name="Sykes S."/>
            <person name="Wortman J."/>
            <person name="Nusbaum C."/>
            <person name="Birren B."/>
        </authorList>
    </citation>
    <scope>NUCLEOTIDE SEQUENCE</scope>
    <source>
        <strain evidence="8">ACB1</strain>
    </source>
</reference>
<feature type="transmembrane region" description="Helical" evidence="7">
    <location>
        <begin position="356"/>
        <end position="377"/>
    </location>
</feature>
<reference evidence="8" key="2">
    <citation type="submission" date="2013-03" db="EMBL/GenBank/DDBJ databases">
        <title>The Genome Sequence of Oribacterium sp. ACB1.</title>
        <authorList>
            <consortium name="The Broad Institute Genomics Platform"/>
            <consortium name="The Broad Institute Genome Sequencing Center for Infectious Disease"/>
            <person name="Earl A."/>
            <person name="Ward D."/>
            <person name="Feldgarden M."/>
            <person name="Gevers D."/>
            <person name="Sizova M."/>
            <person name="Hazen A."/>
            <person name="Epstein S."/>
            <person name="Walker B."/>
            <person name="Young S."/>
            <person name="Zeng Q."/>
            <person name="Gargeya S."/>
            <person name="Fitzgerald M."/>
            <person name="Haas B."/>
            <person name="Abouelleil A."/>
            <person name="Allen A.W."/>
            <person name="Alvarado L."/>
            <person name="Arachchi H.M."/>
            <person name="Berlin A.M."/>
            <person name="Chapman S.B."/>
            <person name="Gainer-Dewar J."/>
            <person name="Goldberg J."/>
            <person name="Griggs A."/>
            <person name="Gujja S."/>
            <person name="Hansen M."/>
            <person name="Howarth C."/>
            <person name="Imamovic A."/>
            <person name="Ireland A."/>
            <person name="Larimer J."/>
            <person name="McCowan C."/>
            <person name="Murphy C."/>
            <person name="Pearson M."/>
            <person name="Poon T.W."/>
            <person name="Priest M."/>
            <person name="Roberts A."/>
            <person name="Saif S."/>
            <person name="Shea T."/>
            <person name="Sisk P."/>
            <person name="Sykes S."/>
            <person name="Wortman J."/>
            <person name="Nusbaum C."/>
            <person name="Birren B."/>
        </authorList>
    </citation>
    <scope>NUCLEOTIDE SEQUENCE [LARGE SCALE GENOMIC DNA]</scope>
    <source>
        <strain evidence="8">ACB1</strain>
    </source>
</reference>
<feature type="transmembrane region" description="Helical" evidence="7">
    <location>
        <begin position="146"/>
        <end position="166"/>
    </location>
</feature>
<protein>
    <recommendedName>
        <fullName evidence="10">Major facilitator superfamily (MFS) profile domain-containing protein</fullName>
    </recommendedName>
</protein>
<dbReference type="Gene3D" id="1.20.1250.20">
    <property type="entry name" value="MFS general substrate transporter like domains"/>
    <property type="match status" value="2"/>
</dbReference>
<evidence type="ECO:0000256" key="3">
    <source>
        <dbReference type="ARBA" id="ARBA00022475"/>
    </source>
</evidence>
<dbReference type="InterPro" id="IPR011701">
    <property type="entry name" value="MFS"/>
</dbReference>
<evidence type="ECO:0000313" key="9">
    <source>
        <dbReference type="Proteomes" id="UP000018461"/>
    </source>
</evidence>
<keyword evidence="5 7" id="KW-1133">Transmembrane helix</keyword>
<evidence type="ECO:0000256" key="6">
    <source>
        <dbReference type="ARBA" id="ARBA00023136"/>
    </source>
</evidence>
<dbReference type="PANTHER" id="PTHR23517">
    <property type="entry name" value="RESISTANCE PROTEIN MDTM, PUTATIVE-RELATED-RELATED"/>
    <property type="match status" value="1"/>
</dbReference>
<feature type="transmembrane region" description="Helical" evidence="7">
    <location>
        <begin position="294"/>
        <end position="311"/>
    </location>
</feature>
<feature type="transmembrane region" description="Helical" evidence="7">
    <location>
        <begin position="418"/>
        <end position="439"/>
    </location>
</feature>
<dbReference type="STRING" id="796943.HMPREF9625_01971"/>
<organism evidence="8 9">
    <name type="scientific">Oribacterium parvum ACB1</name>
    <dbReference type="NCBI Taxonomy" id="796943"/>
    <lineage>
        <taxon>Bacteria</taxon>
        <taxon>Bacillati</taxon>
        <taxon>Bacillota</taxon>
        <taxon>Clostridia</taxon>
        <taxon>Lachnospirales</taxon>
        <taxon>Lachnospiraceae</taxon>
        <taxon>Oribacterium</taxon>
    </lineage>
</organism>
<dbReference type="AlphaFoldDB" id="G9WKR4"/>
<gene>
    <name evidence="8" type="ORF">HMPREF9625_01971</name>
</gene>
<evidence type="ECO:0000256" key="5">
    <source>
        <dbReference type="ARBA" id="ARBA00022989"/>
    </source>
</evidence>
<feature type="transmembrane region" description="Helical" evidence="7">
    <location>
        <begin position="108"/>
        <end position="125"/>
    </location>
</feature>
<evidence type="ECO:0000256" key="1">
    <source>
        <dbReference type="ARBA" id="ARBA00004651"/>
    </source>
</evidence>
<accession>G9WKR4</accession>
<evidence type="ECO:0008006" key="10">
    <source>
        <dbReference type="Google" id="ProtNLM"/>
    </source>
</evidence>
<dbReference type="InterPro" id="IPR005279">
    <property type="entry name" value="Dipep/tripep_permease"/>
</dbReference>
<evidence type="ECO:0000256" key="4">
    <source>
        <dbReference type="ARBA" id="ARBA00022692"/>
    </source>
</evidence>
<keyword evidence="4 7" id="KW-0812">Transmembrane</keyword>
<keyword evidence="6 7" id="KW-0472">Membrane</keyword>
<evidence type="ECO:0000256" key="7">
    <source>
        <dbReference type="SAM" id="Phobius"/>
    </source>
</evidence>